<dbReference type="EMBL" id="KU167097">
    <property type="protein sequence ID" value="AMP43342.1"/>
    <property type="molecule type" value="Genomic_DNA"/>
</dbReference>
<dbReference type="PANTHER" id="PTHR33787:SF5">
    <property type="entry name" value="YCF20-LIKE PROTEIN"/>
    <property type="match status" value="1"/>
</dbReference>
<dbReference type="Pfam" id="PF04483">
    <property type="entry name" value="DUF565"/>
    <property type="match status" value="1"/>
</dbReference>
<keyword evidence="2" id="KW-0472">Membrane</keyword>
<evidence type="ECO:0000256" key="1">
    <source>
        <dbReference type="ARBA" id="ARBA00009846"/>
    </source>
</evidence>
<feature type="transmembrane region" description="Helical" evidence="2">
    <location>
        <begin position="27"/>
        <end position="48"/>
    </location>
</feature>
<sequence length="114" mass="13018">MQTRLFRIIQQLFASATRKFKRFQTNFAEIFVALFSGFLLGNTFGMFLTPIREVIPWDGATILIGLIVCEVLGKYVYQRANKKSKVSFQILKFLNSCKIGILFGFFVDAFKVGS</sequence>
<evidence type="ECO:0000313" key="3">
    <source>
        <dbReference type="EMBL" id="AMP43342.1"/>
    </source>
</evidence>
<name>A0A142BY50_9CHLO</name>
<feature type="transmembrane region" description="Helical" evidence="2">
    <location>
        <begin position="54"/>
        <end position="77"/>
    </location>
</feature>
<accession>A0A142BY50</accession>
<dbReference type="EMBL" id="KU167097">
    <property type="protein sequence ID" value="AMP43355.1"/>
    <property type="molecule type" value="Genomic_DNA"/>
</dbReference>
<dbReference type="InterPro" id="IPR007572">
    <property type="entry name" value="Uncharacterised_Ycf20"/>
</dbReference>
<keyword evidence="3" id="KW-0150">Chloroplast</keyword>
<protein>
    <submittedName>
        <fullName evidence="3">Hypothetical chloroplast RF20</fullName>
    </submittedName>
</protein>
<keyword evidence="2" id="KW-1133">Transmembrane helix</keyword>
<proteinExistence type="inferred from homology"/>
<organism evidence="3">
    <name type="scientific">Tetraselmis sp. CCMP 881</name>
    <dbReference type="NCBI Taxonomy" id="1812852"/>
    <lineage>
        <taxon>Eukaryota</taxon>
        <taxon>Viridiplantae</taxon>
        <taxon>Chlorophyta</taxon>
        <taxon>core chlorophytes</taxon>
        <taxon>Chlorodendrophyceae</taxon>
        <taxon>Chlorodendrales</taxon>
        <taxon>Chlorodendraceae</taxon>
        <taxon>Tetraselmis</taxon>
    </lineage>
</organism>
<evidence type="ECO:0000256" key="2">
    <source>
        <dbReference type="SAM" id="Phobius"/>
    </source>
</evidence>
<dbReference type="PANTHER" id="PTHR33787">
    <property type="match status" value="1"/>
</dbReference>
<keyword evidence="3" id="KW-0934">Plastid</keyword>
<gene>
    <name evidence="3" type="primary">ycf20</name>
</gene>
<geneLocation type="chloroplast" evidence="3"/>
<feature type="transmembrane region" description="Helical" evidence="2">
    <location>
        <begin position="89"/>
        <end position="107"/>
    </location>
</feature>
<reference evidence="3" key="1">
    <citation type="journal article" date="2016" name="PLoS ONE">
        <title>Distinctive Architecture of the Chloroplast Genome in the Chlorodendrophycean Green Algae Scherffelia dubia and Tetraselmis sp. CCMP 881.</title>
        <authorList>
            <person name="Turmel M."/>
            <person name="de Cambiaire J.C."/>
            <person name="Otis C."/>
            <person name="Lemieux C."/>
        </authorList>
    </citation>
    <scope>NUCLEOTIDE SEQUENCE</scope>
</reference>
<dbReference type="AlphaFoldDB" id="A0A142BY50"/>
<comment type="similarity">
    <text evidence="1">Belongs to the ycf20 family.</text>
</comment>
<keyword evidence="2" id="KW-0812">Transmembrane</keyword>